<protein>
    <submittedName>
        <fullName evidence="5">ADP-ribose pyrophosphatase</fullName>
    </submittedName>
</protein>
<dbReference type="GO" id="GO:0006753">
    <property type="term" value="P:nucleoside phosphate metabolic process"/>
    <property type="evidence" value="ECO:0007669"/>
    <property type="project" value="TreeGrafter"/>
</dbReference>
<dbReference type="InterPro" id="IPR000086">
    <property type="entry name" value="NUDIX_hydrolase_dom"/>
</dbReference>
<feature type="domain" description="Nudix hydrolase" evidence="4">
    <location>
        <begin position="61"/>
        <end position="189"/>
    </location>
</feature>
<proteinExistence type="predicted"/>
<dbReference type="SUPFAM" id="SSF55811">
    <property type="entry name" value="Nudix"/>
    <property type="match status" value="1"/>
</dbReference>
<keyword evidence="6" id="KW-1185">Reference proteome</keyword>
<dbReference type="InterPro" id="IPR015797">
    <property type="entry name" value="NUDIX_hydrolase-like_dom_sf"/>
</dbReference>
<gene>
    <name evidence="5" type="ORF">SAMN04488058_102213</name>
</gene>
<dbReference type="PROSITE" id="PS00893">
    <property type="entry name" value="NUDIX_BOX"/>
    <property type="match status" value="1"/>
</dbReference>
<evidence type="ECO:0000256" key="2">
    <source>
        <dbReference type="ARBA" id="ARBA00022801"/>
    </source>
</evidence>
<dbReference type="PANTHER" id="PTHR11839">
    <property type="entry name" value="UDP/ADP-SUGAR PYROPHOSPHATASE"/>
    <property type="match status" value="1"/>
</dbReference>
<evidence type="ECO:0000259" key="4">
    <source>
        <dbReference type="PROSITE" id="PS51462"/>
    </source>
</evidence>
<feature type="compositionally biased region" description="Pro residues" evidence="3">
    <location>
        <begin position="1"/>
        <end position="12"/>
    </location>
</feature>
<dbReference type="Gene3D" id="3.90.79.10">
    <property type="entry name" value="Nucleoside Triphosphate Pyrophosphohydrolase"/>
    <property type="match status" value="1"/>
</dbReference>
<dbReference type="InterPro" id="IPR020084">
    <property type="entry name" value="NUDIX_hydrolase_CS"/>
</dbReference>
<dbReference type="Pfam" id="PF00293">
    <property type="entry name" value="NUDIX"/>
    <property type="match status" value="1"/>
</dbReference>
<accession>A0A1H6UHE2</accession>
<evidence type="ECO:0000313" key="6">
    <source>
        <dbReference type="Proteomes" id="UP000199223"/>
    </source>
</evidence>
<dbReference type="OrthoDB" id="9806150at2"/>
<evidence type="ECO:0000256" key="3">
    <source>
        <dbReference type="SAM" id="MobiDB-lite"/>
    </source>
</evidence>
<name>A0A1H6UHE2_9DEIO</name>
<dbReference type="AlphaFoldDB" id="A0A1H6UHE2"/>
<dbReference type="GO" id="GO:0016787">
    <property type="term" value="F:hydrolase activity"/>
    <property type="evidence" value="ECO:0007669"/>
    <property type="project" value="UniProtKB-KW"/>
</dbReference>
<sequence length="204" mass="22545">MSAPEPSAPEPHPNWATLTEDEAQPWETLSSRELFPGMRAVHEDRVRLPTGVETVYQYRRRGPRAVFILPVTEAGEAVMIRQYRYPLRATLTEIVAGGIEPGEALHAAAARELLEEVGGAAREWVPLPGFYPQPSISGVVFYPLLALGVTLGEAQPEDTETLEPLVLPLSEVYRQLEAGEIKDGPSALTLWQARGELRRRGLLE</sequence>
<dbReference type="EMBL" id="FNZA01000002">
    <property type="protein sequence ID" value="SEI91719.1"/>
    <property type="molecule type" value="Genomic_DNA"/>
</dbReference>
<evidence type="ECO:0000256" key="1">
    <source>
        <dbReference type="ARBA" id="ARBA00001946"/>
    </source>
</evidence>
<dbReference type="RefSeq" id="WP_092263463.1">
    <property type="nucleotide sequence ID" value="NZ_FNZA01000002.1"/>
</dbReference>
<keyword evidence="2" id="KW-0378">Hydrolase</keyword>
<dbReference type="GO" id="GO:0019693">
    <property type="term" value="P:ribose phosphate metabolic process"/>
    <property type="evidence" value="ECO:0007669"/>
    <property type="project" value="TreeGrafter"/>
</dbReference>
<dbReference type="PANTHER" id="PTHR11839:SF18">
    <property type="entry name" value="NUDIX HYDROLASE DOMAIN-CONTAINING PROTEIN"/>
    <property type="match status" value="1"/>
</dbReference>
<comment type="cofactor">
    <cofactor evidence="1">
        <name>Mg(2+)</name>
        <dbReference type="ChEBI" id="CHEBI:18420"/>
    </cofactor>
</comment>
<dbReference type="PROSITE" id="PS51462">
    <property type="entry name" value="NUDIX"/>
    <property type="match status" value="1"/>
</dbReference>
<dbReference type="STRING" id="856736.SAMN04488058_102213"/>
<organism evidence="5 6">
    <name type="scientific">Deinococcus reticulitermitis</name>
    <dbReference type="NCBI Taxonomy" id="856736"/>
    <lineage>
        <taxon>Bacteria</taxon>
        <taxon>Thermotogati</taxon>
        <taxon>Deinococcota</taxon>
        <taxon>Deinococci</taxon>
        <taxon>Deinococcales</taxon>
        <taxon>Deinococcaceae</taxon>
        <taxon>Deinococcus</taxon>
    </lineage>
</organism>
<evidence type="ECO:0000313" key="5">
    <source>
        <dbReference type="EMBL" id="SEI91719.1"/>
    </source>
</evidence>
<feature type="region of interest" description="Disordered" evidence="3">
    <location>
        <begin position="1"/>
        <end position="23"/>
    </location>
</feature>
<dbReference type="CDD" id="cd24161">
    <property type="entry name" value="NUDIX_ADPRase_Ndx2"/>
    <property type="match status" value="1"/>
</dbReference>
<dbReference type="GO" id="GO:0005829">
    <property type="term" value="C:cytosol"/>
    <property type="evidence" value="ECO:0007669"/>
    <property type="project" value="TreeGrafter"/>
</dbReference>
<dbReference type="Proteomes" id="UP000199223">
    <property type="component" value="Unassembled WGS sequence"/>
</dbReference>
<reference evidence="6" key="1">
    <citation type="submission" date="2016-10" db="EMBL/GenBank/DDBJ databases">
        <authorList>
            <person name="Varghese N."/>
            <person name="Submissions S."/>
        </authorList>
    </citation>
    <scope>NUCLEOTIDE SEQUENCE [LARGE SCALE GENOMIC DNA]</scope>
    <source>
        <strain evidence="6">CGMCC 1.10218</strain>
    </source>
</reference>